<protein>
    <submittedName>
        <fullName evidence="3">Transmembrane protein, putative</fullName>
    </submittedName>
</protein>
<dbReference type="EMBL" id="CYKH01001795">
    <property type="protein sequence ID" value="CUG90122.1"/>
    <property type="molecule type" value="Genomic_DNA"/>
</dbReference>
<feature type="transmembrane region" description="Helical" evidence="2">
    <location>
        <begin position="166"/>
        <end position="186"/>
    </location>
</feature>
<keyword evidence="4" id="KW-1185">Reference proteome</keyword>
<feature type="transmembrane region" description="Helical" evidence="2">
    <location>
        <begin position="384"/>
        <end position="407"/>
    </location>
</feature>
<evidence type="ECO:0000313" key="4">
    <source>
        <dbReference type="Proteomes" id="UP000051952"/>
    </source>
</evidence>
<feature type="region of interest" description="Disordered" evidence="1">
    <location>
        <begin position="428"/>
        <end position="448"/>
    </location>
</feature>
<evidence type="ECO:0000256" key="2">
    <source>
        <dbReference type="SAM" id="Phobius"/>
    </source>
</evidence>
<feature type="transmembrane region" description="Helical" evidence="2">
    <location>
        <begin position="132"/>
        <end position="154"/>
    </location>
</feature>
<name>A0A0S4JHX2_BODSA</name>
<evidence type="ECO:0000256" key="1">
    <source>
        <dbReference type="SAM" id="MobiDB-lite"/>
    </source>
</evidence>
<feature type="transmembrane region" description="Helical" evidence="2">
    <location>
        <begin position="356"/>
        <end position="378"/>
    </location>
</feature>
<sequence>MSCATSVSSKQQCATTTLQLTATQEEHFRSVTASRIAERNVFDPPAVSAVVVADVSGAASAVAAVLVTSSALGVRRLGVIASIGACSDDERATVASVLGEASAAPLDSPLQLQIGSDNLRGATQRGTVVGNIILLAGVSILSVIVTVAYGRWLATARPLTLRKAAGALRLPGALMGLVALLLQLLLHPHNLLVTVMVLEIWASDASVLITATVLFVRLAAVLDPRGGIHFLAIGEVVPNPQHLRRQQRQYISLCTQRWHALSDPSCVWHPSVWAASTDRDTIHQYLLLFESCRGGRHWWLLVDTATTLIIGALGGLIPESESSCRGIAWSVCGVCFLVLLAYLVSRPANNTIEAFAGLILLSAQVAVAVCSAVGSSGAANATNIIALAATVFSCIQTLASFVVFKLFQRQDELLALLLSRWKRNINKHSSDEEGNQQQQKSIHLNVPSPPTMKNIGIHKLVAANKEERRQVLHHEALISFVTMICTQNKKRYERATIRER</sequence>
<keyword evidence="2" id="KW-0472">Membrane</keyword>
<feature type="transmembrane region" description="Helical" evidence="2">
    <location>
        <begin position="298"/>
        <end position="315"/>
    </location>
</feature>
<evidence type="ECO:0000313" key="3">
    <source>
        <dbReference type="EMBL" id="CUG90122.1"/>
    </source>
</evidence>
<gene>
    <name evidence="3" type="ORF">BSAL_25110</name>
</gene>
<accession>A0A0S4JHX2</accession>
<dbReference type="Proteomes" id="UP000051952">
    <property type="component" value="Unassembled WGS sequence"/>
</dbReference>
<organism evidence="3 4">
    <name type="scientific">Bodo saltans</name>
    <name type="common">Flagellated protozoan</name>
    <dbReference type="NCBI Taxonomy" id="75058"/>
    <lineage>
        <taxon>Eukaryota</taxon>
        <taxon>Discoba</taxon>
        <taxon>Euglenozoa</taxon>
        <taxon>Kinetoplastea</taxon>
        <taxon>Metakinetoplastina</taxon>
        <taxon>Eubodonida</taxon>
        <taxon>Bodonidae</taxon>
        <taxon>Bodo</taxon>
    </lineage>
</organism>
<proteinExistence type="predicted"/>
<keyword evidence="2 3" id="KW-0812">Transmembrane</keyword>
<feature type="transmembrane region" description="Helical" evidence="2">
    <location>
        <begin position="327"/>
        <end position="344"/>
    </location>
</feature>
<dbReference type="AlphaFoldDB" id="A0A0S4JHX2"/>
<reference evidence="4" key="1">
    <citation type="submission" date="2015-09" db="EMBL/GenBank/DDBJ databases">
        <authorList>
            <consortium name="Pathogen Informatics"/>
        </authorList>
    </citation>
    <scope>NUCLEOTIDE SEQUENCE [LARGE SCALE GENOMIC DNA]</scope>
    <source>
        <strain evidence="4">Lake Konstanz</strain>
    </source>
</reference>
<dbReference type="VEuPathDB" id="TriTrypDB:BSAL_80845"/>
<keyword evidence="2" id="KW-1133">Transmembrane helix</keyword>